<proteinExistence type="predicted"/>
<evidence type="ECO:0000259" key="1">
    <source>
        <dbReference type="Pfam" id="PF10651"/>
    </source>
</evidence>
<dbReference type="InterPro" id="IPR055151">
    <property type="entry name" value="GH113"/>
</dbReference>
<feature type="domain" description="BppU N-terminal" evidence="1">
    <location>
        <begin position="28"/>
        <end position="159"/>
    </location>
</feature>
<sequence>MEVMTFNIDNDRRNLVDDKQNFNIDFHDSKYNWLQARQYEESMRQVEVHVVHGNGSSVDLTGMNPVFEGWLPEGVYRIIDAKHSVMIDAQNGIFRFDFPAPAFQVAGSYKQAFFRLMKDGMSVTTLEFSLDVMADKVISGLVPSDYITPFEDLYDKLQDYITKSNGDFDTAMTQWKKDVADLITNLNADVSGINLTITEIKTQLSALETKITADGLLTVAEFEDFKKQLMLDVNNRIGALEKIVGRNYLTYKTISSTLYSIGDGISDDNINAIIRVGGTLAMPIMVTVTNSTDPNIVMQSDDRMQQNINHIKKMGLEITMLKPHIGLAGGYDGLNRATYTPSDFDAFFKNWKDVMLHYAETCNTNGIPILCIGCEQEKCTDPKYIANWLDIYQSIKAKYPNLLITYAMGGNEAKDIDGHGQIAKAVDLVGINVYPNYLNKNYDDSVTQDELIAGWYFEQDGNHYMDMFDNYVEKYGKPIFVTETGSMPWKDGLARLMSLQEGDQDFSGQAAAYQATFEAFSQNSNIVGISIWNTNAPFNFTSPNKTTESELVLKKYFKGGLI</sequence>
<dbReference type="Pfam" id="PF10651">
    <property type="entry name" value="BppU_N"/>
    <property type="match status" value="1"/>
</dbReference>
<evidence type="ECO:0000313" key="3">
    <source>
        <dbReference type="Proteomes" id="UP000196118"/>
    </source>
</evidence>
<reference evidence="2 3" key="1">
    <citation type="submission" date="2017-05" db="EMBL/GenBank/DDBJ databases">
        <title>Genome sequence of Pediococcus pentosaceus strain SRCM100892.</title>
        <authorList>
            <person name="Cho S.H."/>
        </authorList>
    </citation>
    <scope>NUCLEOTIDE SEQUENCE [LARGE SCALE GENOMIC DNA]</scope>
    <source>
        <strain evidence="2 3">SRCM100892</strain>
    </source>
</reference>
<dbReference type="SUPFAM" id="SSF51445">
    <property type="entry name" value="(Trans)glycosidases"/>
    <property type="match status" value="1"/>
</dbReference>
<evidence type="ECO:0000313" key="2">
    <source>
        <dbReference type="EMBL" id="ARW19869.1"/>
    </source>
</evidence>
<gene>
    <name evidence="2" type="ORF">S100892_01296</name>
</gene>
<accession>A0A1Y0VVK9</accession>
<organism evidence="2 3">
    <name type="scientific">Pediococcus pentosaceus</name>
    <dbReference type="NCBI Taxonomy" id="1255"/>
    <lineage>
        <taxon>Bacteria</taxon>
        <taxon>Bacillati</taxon>
        <taxon>Bacillota</taxon>
        <taxon>Bacilli</taxon>
        <taxon>Lactobacillales</taxon>
        <taxon>Lactobacillaceae</taxon>
        <taxon>Pediococcus</taxon>
    </lineage>
</organism>
<dbReference type="EMBL" id="CP021474">
    <property type="protein sequence ID" value="ARW19869.1"/>
    <property type="molecule type" value="Genomic_DNA"/>
</dbReference>
<dbReference type="Pfam" id="PF22612">
    <property type="entry name" value="GH113"/>
    <property type="match status" value="1"/>
</dbReference>
<dbReference type="AlphaFoldDB" id="A0A1Y0VVK9"/>
<protein>
    <recommendedName>
        <fullName evidence="1">BppU N-terminal domain-containing protein</fullName>
    </recommendedName>
</protein>
<dbReference type="InterPro" id="IPR017853">
    <property type="entry name" value="GH"/>
</dbReference>
<dbReference type="InterPro" id="IPR018913">
    <property type="entry name" value="BppU_N"/>
</dbReference>
<dbReference type="Proteomes" id="UP000196118">
    <property type="component" value="Chromosome"/>
</dbReference>
<dbReference type="Gene3D" id="3.20.20.80">
    <property type="entry name" value="Glycosidases"/>
    <property type="match status" value="1"/>
</dbReference>
<name>A0A1Y0VVK9_PEDPE</name>
<dbReference type="Gene3D" id="2.60.40.3350">
    <property type="match status" value="1"/>
</dbReference>